<evidence type="ECO:0000313" key="2">
    <source>
        <dbReference type="Proteomes" id="UP001159405"/>
    </source>
</evidence>
<keyword evidence="2" id="KW-1185">Reference proteome</keyword>
<gene>
    <name evidence="1" type="ORF">PLOB_00018595</name>
</gene>
<protein>
    <submittedName>
        <fullName evidence="1">Uncharacterized protein</fullName>
    </submittedName>
</protein>
<proteinExistence type="predicted"/>
<organism evidence="1 2">
    <name type="scientific">Porites lobata</name>
    <dbReference type="NCBI Taxonomy" id="104759"/>
    <lineage>
        <taxon>Eukaryota</taxon>
        <taxon>Metazoa</taxon>
        <taxon>Cnidaria</taxon>
        <taxon>Anthozoa</taxon>
        <taxon>Hexacorallia</taxon>
        <taxon>Scleractinia</taxon>
        <taxon>Fungiina</taxon>
        <taxon>Poritidae</taxon>
        <taxon>Porites</taxon>
    </lineage>
</organism>
<reference evidence="1 2" key="1">
    <citation type="submission" date="2022-05" db="EMBL/GenBank/DDBJ databases">
        <authorList>
            <consortium name="Genoscope - CEA"/>
            <person name="William W."/>
        </authorList>
    </citation>
    <scope>NUCLEOTIDE SEQUENCE [LARGE SCALE GENOMIC DNA]</scope>
</reference>
<dbReference type="EMBL" id="CALNXK010000219">
    <property type="protein sequence ID" value="CAH3176992.1"/>
    <property type="molecule type" value="Genomic_DNA"/>
</dbReference>
<accession>A0ABN8RI33</accession>
<comment type="caution">
    <text evidence="1">The sequence shown here is derived from an EMBL/GenBank/DDBJ whole genome shotgun (WGS) entry which is preliminary data.</text>
</comment>
<sequence length="96" mass="10645">MALLTPIFSSIFIAGQFARIYLKRAGNGEQRAILPPRVTRSVALNTRSWDIGPKIVLCHRFAESVWPLHIPLQSYPLSITVLMSPQSKSAGPAMQK</sequence>
<evidence type="ECO:0000313" key="1">
    <source>
        <dbReference type="EMBL" id="CAH3176992.1"/>
    </source>
</evidence>
<name>A0ABN8RI33_9CNID</name>
<dbReference type="Proteomes" id="UP001159405">
    <property type="component" value="Unassembled WGS sequence"/>
</dbReference>